<evidence type="ECO:0000256" key="2">
    <source>
        <dbReference type="ARBA" id="ARBA00007421"/>
    </source>
</evidence>
<protein>
    <recommendedName>
        <fullName evidence="3 6">Origin recognition complex subunit 2</fullName>
    </recommendedName>
</protein>
<feature type="domain" description="Origin recognition complex subunit 2 RecA-like" evidence="8">
    <location>
        <begin position="227"/>
        <end position="385"/>
    </location>
</feature>
<comment type="subunit">
    <text evidence="6">Component of the origin recognition complex (ORC).</text>
</comment>
<evidence type="ECO:0000256" key="6">
    <source>
        <dbReference type="RuleBase" id="RU368084"/>
    </source>
</evidence>
<dbReference type="Pfam" id="PF04084">
    <property type="entry name" value="RecA-like_ORC2"/>
    <property type="match status" value="1"/>
</dbReference>
<evidence type="ECO:0000313" key="11">
    <source>
        <dbReference type="Proteomes" id="UP001153636"/>
    </source>
</evidence>
<feature type="compositionally biased region" description="Acidic residues" evidence="7">
    <location>
        <begin position="118"/>
        <end position="131"/>
    </location>
</feature>
<gene>
    <name evidence="10" type="ORF">PSYICH_LOCUS9465</name>
</gene>
<dbReference type="InterPro" id="IPR056772">
    <property type="entry name" value="RecA-like_ORC2"/>
</dbReference>
<feature type="domain" description="Origin recognition complex subunit 2 winged-helix" evidence="9">
    <location>
        <begin position="443"/>
        <end position="501"/>
    </location>
</feature>
<dbReference type="AlphaFoldDB" id="A0A9P0GFQ2"/>
<keyword evidence="4 6" id="KW-0235">DNA replication</keyword>
<reference evidence="10" key="1">
    <citation type="submission" date="2022-01" db="EMBL/GenBank/DDBJ databases">
        <authorList>
            <person name="King R."/>
        </authorList>
    </citation>
    <scope>NUCLEOTIDE SEQUENCE</scope>
</reference>
<dbReference type="EMBL" id="OV651815">
    <property type="protein sequence ID" value="CAH1109161.1"/>
    <property type="molecule type" value="Genomic_DNA"/>
</dbReference>
<sequence length="511" mass="58912">MASSSVRRTSRSKKPSMKALESLRSLKIQNSGLVHPIISDKDDTDEEIYEGYYQEDIQKPKIIHENEVVHGEDMFNFPRRKTKDGIAQKVAEAFLLKTPHNIRKKTKKNIEKLLKEDSESDFEASSEEDESNSSSESSDSSDTDESDYKAKGQKLQFKEPKLQSLRTMNRNYNIQTEEYFEKSSSKKNVTSNNTLEKLETPRLPQYQLQKLLSNSISSNMHKDAMIKLNKVNDSCFKKWLYFLNENFNILLYGLGSKRHILNKFQNTYLKNLPVIVVNGYFPSLSVKNILDAIIGLLELENNPGNPIEACDLIVQEMKNIPDSHLYVIIHNIEGETLRNGKAQNILARLASISNVHFIASIDHINAPLIWDHKKLSKFNYIWWDATSFAQYIEETSYEQSMMVQQSHTLALSSLRNVFASLTSNSKSIYNLIVKYQLENAKSQYYQGLAFKDLYRTSRDSFIVSSDLALRAQLIEFVDHKMLKIKRSVDGTEYLLIPLENQLLQKFLDENK</sequence>
<evidence type="ECO:0000256" key="4">
    <source>
        <dbReference type="ARBA" id="ARBA00022705"/>
    </source>
</evidence>
<dbReference type="PANTHER" id="PTHR14052:SF0">
    <property type="entry name" value="ORIGIN RECOGNITION COMPLEX SUBUNIT 2"/>
    <property type="match status" value="1"/>
</dbReference>
<name>A0A9P0GFQ2_9CUCU</name>
<comment type="subcellular location">
    <subcellularLocation>
        <location evidence="1 6">Nucleus</location>
    </subcellularLocation>
</comment>
<evidence type="ECO:0000259" key="9">
    <source>
        <dbReference type="Pfam" id="PF24882"/>
    </source>
</evidence>
<evidence type="ECO:0000256" key="1">
    <source>
        <dbReference type="ARBA" id="ARBA00004123"/>
    </source>
</evidence>
<dbReference type="PANTHER" id="PTHR14052">
    <property type="entry name" value="ORIGIN RECOGNITION COMPLEX SUBUNIT 2"/>
    <property type="match status" value="1"/>
</dbReference>
<proteinExistence type="inferred from homology"/>
<evidence type="ECO:0000256" key="3">
    <source>
        <dbReference type="ARBA" id="ARBA00019080"/>
    </source>
</evidence>
<dbReference type="GO" id="GO:0006260">
    <property type="term" value="P:DNA replication"/>
    <property type="evidence" value="ECO:0007669"/>
    <property type="project" value="UniProtKB-UniRule"/>
</dbReference>
<dbReference type="InterPro" id="IPR007220">
    <property type="entry name" value="ORC2"/>
</dbReference>
<dbReference type="GO" id="GO:0005664">
    <property type="term" value="C:nuclear origin of replication recognition complex"/>
    <property type="evidence" value="ECO:0007669"/>
    <property type="project" value="UniProtKB-UniRule"/>
</dbReference>
<dbReference type="OrthoDB" id="20198at2759"/>
<organism evidence="10 11">
    <name type="scientific">Psylliodes chrysocephalus</name>
    <dbReference type="NCBI Taxonomy" id="3402493"/>
    <lineage>
        <taxon>Eukaryota</taxon>
        <taxon>Metazoa</taxon>
        <taxon>Ecdysozoa</taxon>
        <taxon>Arthropoda</taxon>
        <taxon>Hexapoda</taxon>
        <taxon>Insecta</taxon>
        <taxon>Pterygota</taxon>
        <taxon>Neoptera</taxon>
        <taxon>Endopterygota</taxon>
        <taxon>Coleoptera</taxon>
        <taxon>Polyphaga</taxon>
        <taxon>Cucujiformia</taxon>
        <taxon>Chrysomeloidea</taxon>
        <taxon>Chrysomelidae</taxon>
        <taxon>Galerucinae</taxon>
        <taxon>Alticini</taxon>
        <taxon>Psylliodes</taxon>
    </lineage>
</organism>
<keyword evidence="5 6" id="KW-0539">Nucleus</keyword>
<evidence type="ECO:0000259" key="8">
    <source>
        <dbReference type="Pfam" id="PF04084"/>
    </source>
</evidence>
<evidence type="ECO:0000256" key="5">
    <source>
        <dbReference type="ARBA" id="ARBA00023242"/>
    </source>
</evidence>
<keyword evidence="11" id="KW-1185">Reference proteome</keyword>
<dbReference type="InterPro" id="IPR056773">
    <property type="entry name" value="WHD_ORC2"/>
</dbReference>
<comment type="function">
    <text evidence="6">Component of the origin recognition complex (ORC) that binds origins of replication. DNA-binding is ATP-dependent. ORC is required to assemble the pre-replication complex necessary to initiate DNA replication.</text>
</comment>
<dbReference type="Pfam" id="PF24882">
    <property type="entry name" value="WHD_ORC2"/>
    <property type="match status" value="1"/>
</dbReference>
<evidence type="ECO:0000256" key="7">
    <source>
        <dbReference type="SAM" id="MobiDB-lite"/>
    </source>
</evidence>
<comment type="similarity">
    <text evidence="2 6">Belongs to the ORC2 family.</text>
</comment>
<dbReference type="GO" id="GO:0003688">
    <property type="term" value="F:DNA replication origin binding"/>
    <property type="evidence" value="ECO:0007669"/>
    <property type="project" value="UniProtKB-UniRule"/>
</dbReference>
<evidence type="ECO:0000313" key="10">
    <source>
        <dbReference type="EMBL" id="CAH1109161.1"/>
    </source>
</evidence>
<feature type="region of interest" description="Disordered" evidence="7">
    <location>
        <begin position="116"/>
        <end position="153"/>
    </location>
</feature>
<dbReference type="Proteomes" id="UP001153636">
    <property type="component" value="Chromosome 3"/>
</dbReference>
<accession>A0A9P0GFQ2</accession>